<evidence type="ECO:0000259" key="11">
    <source>
        <dbReference type="PROSITE" id="PS50021"/>
    </source>
</evidence>
<dbReference type="eggNOG" id="KOG2996">
    <property type="taxonomic scope" value="Eukaryota"/>
</dbReference>
<evidence type="ECO:0000259" key="7">
    <source>
        <dbReference type="PROSITE" id="PS50001"/>
    </source>
</evidence>
<dbReference type="KEGG" id="hro:HELRODRAFT_168451"/>
<dbReference type="InterPro" id="IPR001849">
    <property type="entry name" value="PH_domain"/>
</dbReference>
<evidence type="ECO:0008006" key="15">
    <source>
        <dbReference type="Google" id="ProtNLM"/>
    </source>
</evidence>
<dbReference type="InterPro" id="IPR036872">
    <property type="entry name" value="CH_dom_sf"/>
</dbReference>
<keyword evidence="3" id="KW-0479">Metal-binding</keyword>
<dbReference type="Gene3D" id="1.10.418.10">
    <property type="entry name" value="Calponin-like domain"/>
    <property type="match status" value="1"/>
</dbReference>
<dbReference type="OrthoDB" id="5340910at2759"/>
<dbReference type="PROSITE" id="PS50010">
    <property type="entry name" value="DH_2"/>
    <property type="match status" value="1"/>
</dbReference>
<dbReference type="Pfam" id="PF00307">
    <property type="entry name" value="CH"/>
    <property type="match status" value="1"/>
</dbReference>
<keyword evidence="14" id="KW-1185">Reference proteome</keyword>
<dbReference type="PROSITE" id="PS50021">
    <property type="entry name" value="CH"/>
    <property type="match status" value="1"/>
</dbReference>
<dbReference type="InterPro" id="IPR036860">
    <property type="entry name" value="SH2_dom_sf"/>
</dbReference>
<feature type="domain" description="DH" evidence="10">
    <location>
        <begin position="223"/>
        <end position="336"/>
    </location>
</feature>
<dbReference type="EMBL" id="AMQM01002972">
    <property type="status" value="NOT_ANNOTATED_CDS"/>
    <property type="molecule type" value="Genomic_DNA"/>
</dbReference>
<dbReference type="SMART" id="SM00326">
    <property type="entry name" value="SH3"/>
    <property type="match status" value="1"/>
</dbReference>
<name>T1F0L8_HELRO</name>
<dbReference type="CDD" id="cd21201">
    <property type="entry name" value="CH_VAV"/>
    <property type="match status" value="1"/>
</dbReference>
<organism evidence="13 14">
    <name type="scientific">Helobdella robusta</name>
    <name type="common">Californian leech</name>
    <dbReference type="NCBI Taxonomy" id="6412"/>
    <lineage>
        <taxon>Eukaryota</taxon>
        <taxon>Metazoa</taxon>
        <taxon>Spiralia</taxon>
        <taxon>Lophotrochozoa</taxon>
        <taxon>Annelida</taxon>
        <taxon>Clitellata</taxon>
        <taxon>Hirudinea</taxon>
        <taxon>Rhynchobdellida</taxon>
        <taxon>Glossiphoniidae</taxon>
        <taxon>Helobdella</taxon>
    </lineage>
</organism>
<dbReference type="PROSITE" id="PS50001">
    <property type="entry name" value="SH2"/>
    <property type="match status" value="1"/>
</dbReference>
<evidence type="ECO:0000256" key="2">
    <source>
        <dbReference type="ARBA" id="ARBA00022658"/>
    </source>
</evidence>
<dbReference type="SUPFAM" id="SSF47576">
    <property type="entry name" value="Calponin-homology domain, CH-domain"/>
    <property type="match status" value="1"/>
</dbReference>
<dbReference type="Pfam" id="PF00621">
    <property type="entry name" value="RhoGEF"/>
    <property type="match status" value="1"/>
</dbReference>
<evidence type="ECO:0000256" key="5">
    <source>
        <dbReference type="PROSITE-ProRule" id="PRU00191"/>
    </source>
</evidence>
<feature type="domain" description="PH" evidence="9">
    <location>
        <begin position="382"/>
        <end position="496"/>
    </location>
</feature>
<dbReference type="EnsemblMetazoa" id="HelroT168451">
    <property type="protein sequence ID" value="HelroP168451"/>
    <property type="gene ID" value="HelroG168451"/>
</dbReference>
<dbReference type="OMA" id="GEYCANI"/>
<evidence type="ECO:0000313" key="14">
    <source>
        <dbReference type="Proteomes" id="UP000015101"/>
    </source>
</evidence>
<evidence type="ECO:0000259" key="10">
    <source>
        <dbReference type="PROSITE" id="PS50010"/>
    </source>
</evidence>
<dbReference type="InParanoid" id="T1F0L8"/>
<dbReference type="InterPro" id="IPR000219">
    <property type="entry name" value="DH_dom"/>
</dbReference>
<dbReference type="CTD" id="20202368"/>
<evidence type="ECO:0000256" key="3">
    <source>
        <dbReference type="ARBA" id="ARBA00022771"/>
    </source>
</evidence>
<dbReference type="Pfam" id="PF07653">
    <property type="entry name" value="SH3_2"/>
    <property type="match status" value="1"/>
</dbReference>
<dbReference type="GeneID" id="20202368"/>
<dbReference type="SUPFAM" id="SSF55550">
    <property type="entry name" value="SH2 domain"/>
    <property type="match status" value="1"/>
</dbReference>
<dbReference type="SMART" id="SM00233">
    <property type="entry name" value="PH"/>
    <property type="match status" value="1"/>
</dbReference>
<dbReference type="Gene3D" id="3.30.505.10">
    <property type="entry name" value="SH2 domain"/>
    <property type="match status" value="1"/>
</dbReference>
<dbReference type="AlphaFoldDB" id="T1F0L8"/>
<dbReference type="InterPro" id="IPR036028">
    <property type="entry name" value="SH3-like_dom_sf"/>
</dbReference>
<dbReference type="GO" id="GO:0005085">
    <property type="term" value="F:guanyl-nucleotide exchange factor activity"/>
    <property type="evidence" value="ECO:0000318"/>
    <property type="project" value="GO_Central"/>
</dbReference>
<dbReference type="InterPro" id="IPR055251">
    <property type="entry name" value="SOS1_NGEF_PH"/>
</dbReference>
<dbReference type="Proteomes" id="UP000015101">
    <property type="component" value="Unassembled WGS sequence"/>
</dbReference>
<evidence type="ECO:0000313" key="13">
    <source>
        <dbReference type="EnsemblMetazoa" id="HelroP168451"/>
    </source>
</evidence>
<dbReference type="SUPFAM" id="SSF48065">
    <property type="entry name" value="DBL homology domain (DH-domain)"/>
    <property type="match status" value="1"/>
</dbReference>
<evidence type="ECO:0000256" key="1">
    <source>
        <dbReference type="ARBA" id="ARBA00022443"/>
    </source>
</evidence>
<dbReference type="InterPro" id="IPR035899">
    <property type="entry name" value="DBL_dom_sf"/>
</dbReference>
<evidence type="ECO:0000313" key="12">
    <source>
        <dbReference type="EMBL" id="ESO09465.1"/>
    </source>
</evidence>
<dbReference type="InterPro" id="IPR001452">
    <property type="entry name" value="SH3_domain"/>
</dbReference>
<dbReference type="InterPro" id="IPR000980">
    <property type="entry name" value="SH2"/>
</dbReference>
<sequence>MATNFSDWRKCVKYLQETKALPMLAESTKRSLDIGDPNIGYEVAKYIKDGVILCRLLNIIRPKALPKINFSSRPQRSEYLKFVNLNLEKFLANRNLVTFLNTCETVFQMSKKDLFFPEDLLNEQNLKKVLCTISKLSQTNFSQEKFGMSQMSSPANNTALPAFSPPPPRPGFENTMYRKSLPKAKFFAHRNVNDFMVDPDEEEIYKSFVDIKRRESCVESISKKSMCIKELITTEQNYVELMRALIQNFLIPLKSIIPKASIDIIFFKIEEMYAVHKEFLKKLENTQTESSRLSVAECFITCKEWFLLYGEYCANITDAQNHYAELIKNPNFQMAFQTCYKEDTDEQQRKILAKAIEEVEPCYHIKFKLFKPAGAKLRDYGKLVKDGELKVKEFEKEWATFFSYAVTLSYFYRCTIFLFDTILLICTKTKQGDLVVTRYCLLSNYKMQQTKDKNGRSFTLTSTSTSRDNVLKTATFKAKDKIEKEEWVTAIETSKIYSSTISPANTPYNLKIHTYNVPTICDVCKKLLKGIFYQGYQCETLKTHFPFTKCSDKYYLTAQLDHKPSIDEVSKFFRDREEMLGAWYVGETNRSESNKMLENTPDGTFLVRKKSYDTYVIGVKWSNSNSLKCNEPSWIKINKELHQYFIEPCNAFNTVKELVQFYENVSLGLAFTELPTKLLFPYNKLMETLKRNPEKPLNLCRAAFSYKPSRKDVGKLPFERGDIINILNTNVGYEGWWQGQLGEKTGITFVIIARLQETVRLHQRKQNKLNDQHKPT</sequence>
<keyword evidence="4 5" id="KW-0727">SH2 domain</keyword>
<accession>T1F0L8</accession>
<dbReference type="Pfam" id="PF22697">
    <property type="entry name" value="SOS1_NGEF_PH"/>
    <property type="match status" value="1"/>
</dbReference>
<dbReference type="Gene3D" id="3.30.60.20">
    <property type="match status" value="1"/>
</dbReference>
<dbReference type="SUPFAM" id="SSF50729">
    <property type="entry name" value="PH domain-like"/>
    <property type="match status" value="1"/>
</dbReference>
<dbReference type="Gene3D" id="2.30.29.30">
    <property type="entry name" value="Pleckstrin-homology domain (PH domain)/Phosphotyrosine-binding domain (PTB)"/>
    <property type="match status" value="1"/>
</dbReference>
<dbReference type="SMART" id="SM00033">
    <property type="entry name" value="CH"/>
    <property type="match status" value="1"/>
</dbReference>
<dbReference type="PROSITE" id="PS50003">
    <property type="entry name" value="PH_DOMAIN"/>
    <property type="match status" value="1"/>
</dbReference>
<dbReference type="HOGENOM" id="CLU_360676_0_0_1"/>
<feature type="domain" description="SH2" evidence="7">
    <location>
        <begin position="583"/>
        <end position="682"/>
    </location>
</feature>
<dbReference type="SMART" id="SM00325">
    <property type="entry name" value="RhoGEF"/>
    <property type="match status" value="1"/>
</dbReference>
<dbReference type="EMBL" id="KB095959">
    <property type="protein sequence ID" value="ESO09465.1"/>
    <property type="molecule type" value="Genomic_DNA"/>
</dbReference>
<keyword evidence="1 6" id="KW-0728">SH3 domain</keyword>
<keyword evidence="2" id="KW-0344">Guanine-nucleotide releasing factor</keyword>
<dbReference type="GO" id="GO:0016477">
    <property type="term" value="P:cell migration"/>
    <property type="evidence" value="ECO:0000318"/>
    <property type="project" value="GO_Central"/>
</dbReference>
<reference evidence="14" key="1">
    <citation type="submission" date="2012-12" db="EMBL/GenBank/DDBJ databases">
        <authorList>
            <person name="Hellsten U."/>
            <person name="Grimwood J."/>
            <person name="Chapman J.A."/>
            <person name="Shapiro H."/>
            <person name="Aerts A."/>
            <person name="Otillar R.P."/>
            <person name="Terry A.Y."/>
            <person name="Boore J.L."/>
            <person name="Simakov O."/>
            <person name="Marletaz F."/>
            <person name="Cho S.-J."/>
            <person name="Edsinger-Gonzales E."/>
            <person name="Havlak P."/>
            <person name="Kuo D.-H."/>
            <person name="Larsson T."/>
            <person name="Lv J."/>
            <person name="Arendt D."/>
            <person name="Savage R."/>
            <person name="Osoegawa K."/>
            <person name="de Jong P."/>
            <person name="Lindberg D.R."/>
            <person name="Seaver E.C."/>
            <person name="Weisblat D.A."/>
            <person name="Putnam N.H."/>
            <person name="Grigoriev I.V."/>
            <person name="Rokhsar D.S."/>
        </authorList>
    </citation>
    <scope>NUCLEOTIDE SEQUENCE</scope>
</reference>
<protein>
    <recommendedName>
        <fullName evidence="15">Guanine nucleotide exchange factor VAV2</fullName>
    </recommendedName>
</protein>
<dbReference type="GO" id="GO:0008270">
    <property type="term" value="F:zinc ion binding"/>
    <property type="evidence" value="ECO:0007669"/>
    <property type="project" value="UniProtKB-KW"/>
</dbReference>
<dbReference type="Pfam" id="PF00017">
    <property type="entry name" value="SH2"/>
    <property type="match status" value="1"/>
</dbReference>
<feature type="domain" description="Calponin-homology (CH)" evidence="11">
    <location>
        <begin position="18"/>
        <end position="141"/>
    </location>
</feature>
<evidence type="ECO:0000259" key="8">
    <source>
        <dbReference type="PROSITE" id="PS50002"/>
    </source>
</evidence>
<reference evidence="12 14" key="2">
    <citation type="journal article" date="2013" name="Nature">
        <title>Insights into bilaterian evolution from three spiralian genomes.</title>
        <authorList>
            <person name="Simakov O."/>
            <person name="Marletaz F."/>
            <person name="Cho S.J."/>
            <person name="Edsinger-Gonzales E."/>
            <person name="Havlak P."/>
            <person name="Hellsten U."/>
            <person name="Kuo D.H."/>
            <person name="Larsson T."/>
            <person name="Lv J."/>
            <person name="Arendt D."/>
            <person name="Savage R."/>
            <person name="Osoegawa K."/>
            <person name="de Jong P."/>
            <person name="Grimwood J."/>
            <person name="Chapman J.A."/>
            <person name="Shapiro H."/>
            <person name="Aerts A."/>
            <person name="Otillar R.P."/>
            <person name="Terry A.Y."/>
            <person name="Boore J.L."/>
            <person name="Grigoriev I.V."/>
            <person name="Lindberg D.R."/>
            <person name="Seaver E.C."/>
            <person name="Weisblat D.A."/>
            <person name="Putnam N.H."/>
            <person name="Rokhsar D.S."/>
        </authorList>
    </citation>
    <scope>NUCLEOTIDE SEQUENCE</scope>
</reference>
<dbReference type="RefSeq" id="XP_009012558.1">
    <property type="nucleotide sequence ID" value="XM_009014310.1"/>
</dbReference>
<dbReference type="PANTHER" id="PTHR45818:SF3">
    <property type="entry name" value="PROTEIN VAV"/>
    <property type="match status" value="1"/>
</dbReference>
<evidence type="ECO:0000256" key="4">
    <source>
        <dbReference type="ARBA" id="ARBA00022999"/>
    </source>
</evidence>
<dbReference type="InterPro" id="IPR011993">
    <property type="entry name" value="PH-like_dom_sf"/>
</dbReference>
<reference evidence="13" key="3">
    <citation type="submission" date="2015-06" db="UniProtKB">
        <authorList>
            <consortium name="EnsemblMetazoa"/>
        </authorList>
    </citation>
    <scope>IDENTIFICATION</scope>
</reference>
<dbReference type="SMART" id="SM00252">
    <property type="entry name" value="SH2"/>
    <property type="match status" value="1"/>
</dbReference>
<evidence type="ECO:0000259" key="9">
    <source>
        <dbReference type="PROSITE" id="PS50003"/>
    </source>
</evidence>
<dbReference type="InterPro" id="IPR001715">
    <property type="entry name" value="CH_dom"/>
</dbReference>
<dbReference type="GO" id="GO:0007264">
    <property type="term" value="P:small GTPase-mediated signal transduction"/>
    <property type="evidence" value="ECO:0000318"/>
    <property type="project" value="GO_Central"/>
</dbReference>
<dbReference type="SUPFAM" id="SSF50044">
    <property type="entry name" value="SH3-domain"/>
    <property type="match status" value="1"/>
</dbReference>
<dbReference type="Gene3D" id="1.20.900.10">
    <property type="entry name" value="Dbl homology (DH) domain"/>
    <property type="match status" value="1"/>
</dbReference>
<dbReference type="PROSITE" id="PS50002">
    <property type="entry name" value="SH3"/>
    <property type="match status" value="1"/>
</dbReference>
<keyword evidence="3" id="KW-0862">Zinc</keyword>
<keyword evidence="3" id="KW-0863">Zinc-finger</keyword>
<gene>
    <name evidence="13" type="primary">20202368</name>
    <name evidence="12" type="ORF">HELRODRAFT_168451</name>
</gene>
<dbReference type="STRING" id="6412.T1F0L8"/>
<feature type="domain" description="SH3" evidence="8">
    <location>
        <begin position="695"/>
        <end position="758"/>
    </location>
</feature>
<dbReference type="GO" id="GO:0005737">
    <property type="term" value="C:cytoplasm"/>
    <property type="evidence" value="ECO:0000318"/>
    <property type="project" value="GO_Central"/>
</dbReference>
<evidence type="ECO:0000256" key="6">
    <source>
        <dbReference type="PROSITE-ProRule" id="PRU00192"/>
    </source>
</evidence>
<dbReference type="PANTHER" id="PTHR45818">
    <property type="entry name" value="PROTEIN VAV"/>
    <property type="match status" value="1"/>
</dbReference>
<dbReference type="Gene3D" id="2.30.30.40">
    <property type="entry name" value="SH3 Domains"/>
    <property type="match status" value="1"/>
</dbReference>
<dbReference type="PRINTS" id="PR00401">
    <property type="entry name" value="SH2DOMAIN"/>
</dbReference>
<proteinExistence type="predicted"/>